<dbReference type="SUPFAM" id="SSF52087">
    <property type="entry name" value="CRAL/TRIO domain"/>
    <property type="match status" value="1"/>
</dbReference>
<feature type="domain" description="CRAL-TRIO" evidence="1">
    <location>
        <begin position="82"/>
        <end position="229"/>
    </location>
</feature>
<reference evidence="2" key="1">
    <citation type="submission" date="2021-01" db="EMBL/GenBank/DDBJ databases">
        <authorList>
            <person name="Corre E."/>
            <person name="Pelletier E."/>
            <person name="Niang G."/>
            <person name="Scheremetjew M."/>
            <person name="Finn R."/>
            <person name="Kale V."/>
            <person name="Holt S."/>
            <person name="Cochrane G."/>
            <person name="Meng A."/>
            <person name="Brown T."/>
            <person name="Cohen L."/>
        </authorList>
    </citation>
    <scope>NUCLEOTIDE SEQUENCE</scope>
    <source>
        <strain evidence="2">ECT3854</strain>
    </source>
</reference>
<dbReference type="PANTHER" id="PTHR10174">
    <property type="entry name" value="ALPHA-TOCOPHEROL TRANSFER PROTEIN-RELATED"/>
    <property type="match status" value="1"/>
</dbReference>
<dbReference type="EMBL" id="HBFW01014334">
    <property type="protein sequence ID" value="CAD8938068.1"/>
    <property type="molecule type" value="Transcribed_RNA"/>
</dbReference>
<organism evidence="2">
    <name type="scientific">Cyclophora tenuis</name>
    <name type="common">Marine diatom</name>
    <dbReference type="NCBI Taxonomy" id="216820"/>
    <lineage>
        <taxon>Eukaryota</taxon>
        <taxon>Sar</taxon>
        <taxon>Stramenopiles</taxon>
        <taxon>Ochrophyta</taxon>
        <taxon>Bacillariophyta</taxon>
        <taxon>Fragilariophyceae</taxon>
        <taxon>Fragilariophycidae</taxon>
        <taxon>Cyclophorales</taxon>
        <taxon>Cyclophoraceae</taxon>
        <taxon>Cyclophora</taxon>
    </lineage>
</organism>
<dbReference type="PANTHER" id="PTHR10174:SF208">
    <property type="entry name" value="CRAL-TRIO DOMAIN-CONTAINING PROTEIN DDB_G0278031"/>
    <property type="match status" value="1"/>
</dbReference>
<dbReference type="Gene3D" id="3.40.525.10">
    <property type="entry name" value="CRAL-TRIO lipid binding domain"/>
    <property type="match status" value="1"/>
</dbReference>
<dbReference type="PROSITE" id="PS50191">
    <property type="entry name" value="CRAL_TRIO"/>
    <property type="match status" value="1"/>
</dbReference>
<dbReference type="AlphaFoldDB" id="A0A7S1D4K1"/>
<name>A0A7S1D4K1_CYCTE</name>
<sequence>MEEQLSTLTQAQRLCVGVLRSSSKEPFPEHYYLRFAWCSPGEPFDAKSAQKVMKKFDRRLLALSVGHFERFFLRRAMYPIPGLRARSGADVLYMNPSRLFPKRDSVTFMVDHLTYMMGCMLEREHTLAYGICIVADFSDFTMANFTVQFFHRMLLVLQGRLVPTRVEAFLIVNPPPWFGNIWAVMKPMMSTEFMAKVPRISFNDLGKHLMPGYEQLLPNDIWMGRRDAKSLMDLFIQERKHIERARMAANKR</sequence>
<dbReference type="CDD" id="cd00170">
    <property type="entry name" value="SEC14"/>
    <property type="match status" value="1"/>
</dbReference>
<dbReference type="InterPro" id="IPR001251">
    <property type="entry name" value="CRAL-TRIO_dom"/>
</dbReference>
<dbReference type="Pfam" id="PF00650">
    <property type="entry name" value="CRAL_TRIO"/>
    <property type="match status" value="1"/>
</dbReference>
<gene>
    <name evidence="2" type="ORF">CTEN0397_LOCUS9131</name>
</gene>
<dbReference type="GO" id="GO:0016020">
    <property type="term" value="C:membrane"/>
    <property type="evidence" value="ECO:0007669"/>
    <property type="project" value="TreeGrafter"/>
</dbReference>
<evidence type="ECO:0000259" key="1">
    <source>
        <dbReference type="PROSITE" id="PS50191"/>
    </source>
</evidence>
<dbReference type="InterPro" id="IPR036865">
    <property type="entry name" value="CRAL-TRIO_dom_sf"/>
</dbReference>
<accession>A0A7S1D4K1</accession>
<protein>
    <recommendedName>
        <fullName evidence="1">CRAL-TRIO domain-containing protein</fullName>
    </recommendedName>
</protein>
<proteinExistence type="predicted"/>
<dbReference type="GO" id="GO:1902936">
    <property type="term" value="F:phosphatidylinositol bisphosphate binding"/>
    <property type="evidence" value="ECO:0007669"/>
    <property type="project" value="TreeGrafter"/>
</dbReference>
<evidence type="ECO:0000313" key="2">
    <source>
        <dbReference type="EMBL" id="CAD8938068.1"/>
    </source>
</evidence>